<feature type="transmembrane region" description="Helical" evidence="1">
    <location>
        <begin position="34"/>
        <end position="52"/>
    </location>
</feature>
<keyword evidence="1" id="KW-0812">Transmembrane</keyword>
<sequence>MKFKAKKNPFHVIFITLFIIIFFVSLFFQNDNSIFFTLMMLFNIVNLSSFYFSHYNVTETSLVVKHGFVFHTEIPFEDIRHVKFSGKTLRSEKWTRQQLEIHYNLFDSVTTFVPKEEEKFLSLLKENCPQMKVMNRTPHYYS</sequence>
<keyword evidence="1" id="KW-0472">Membrane</keyword>
<feature type="domain" description="Uncharacterized protein YyaB-like PH" evidence="2">
    <location>
        <begin position="54"/>
        <end position="128"/>
    </location>
</feature>
<dbReference type="Pfam" id="PF06713">
    <property type="entry name" value="bPH_4"/>
    <property type="match status" value="1"/>
</dbReference>
<dbReference type="Proteomes" id="UP000186535">
    <property type="component" value="Unassembled WGS sequence"/>
</dbReference>
<dbReference type="EMBL" id="MPON01000006">
    <property type="protein sequence ID" value="OKA36225.1"/>
    <property type="molecule type" value="Genomic_DNA"/>
</dbReference>
<dbReference type="InterPro" id="IPR009589">
    <property type="entry name" value="PH_YyaB-like"/>
</dbReference>
<protein>
    <recommendedName>
        <fullName evidence="2">Uncharacterized protein YyaB-like PH domain-containing protein</fullName>
    </recommendedName>
</protein>
<gene>
    <name evidence="3" type="ORF">BJR07_19330</name>
</gene>
<feature type="transmembrane region" description="Helical" evidence="1">
    <location>
        <begin position="12"/>
        <end position="28"/>
    </location>
</feature>
<evidence type="ECO:0000313" key="3">
    <source>
        <dbReference type="EMBL" id="OKA36225.1"/>
    </source>
</evidence>
<evidence type="ECO:0000256" key="1">
    <source>
        <dbReference type="SAM" id="Phobius"/>
    </source>
</evidence>
<keyword evidence="1" id="KW-1133">Transmembrane helix</keyword>
<organism evidence="3 4">
    <name type="scientific">Bacillus cereus</name>
    <dbReference type="NCBI Taxonomy" id="1396"/>
    <lineage>
        <taxon>Bacteria</taxon>
        <taxon>Bacillati</taxon>
        <taxon>Bacillota</taxon>
        <taxon>Bacilli</taxon>
        <taxon>Bacillales</taxon>
        <taxon>Bacillaceae</taxon>
        <taxon>Bacillus</taxon>
        <taxon>Bacillus cereus group</taxon>
    </lineage>
</organism>
<name>A0A1C4BH37_BACCE</name>
<comment type="caution">
    <text evidence="3">The sequence shown here is derived from an EMBL/GenBank/DDBJ whole genome shotgun (WGS) entry which is preliminary data.</text>
</comment>
<proteinExistence type="predicted"/>
<dbReference type="AlphaFoldDB" id="A0A1C4BH37"/>
<accession>A0A1C4BH37</accession>
<reference evidence="3 4" key="1">
    <citation type="submission" date="2016-11" db="EMBL/GenBank/DDBJ databases">
        <title>Identification of Bacillus cereus isolated from egg-white.</title>
        <authorList>
            <person name="Soni A."/>
            <person name="Oey I."/>
            <person name="Silcock P."/>
            <person name="Bremer P."/>
        </authorList>
    </citation>
    <scope>NUCLEOTIDE SEQUENCE [LARGE SCALE GENOMIC DNA]</scope>
    <source>
        <strain evidence="3 4">NZAS03</strain>
    </source>
</reference>
<evidence type="ECO:0000313" key="4">
    <source>
        <dbReference type="Proteomes" id="UP000186535"/>
    </source>
</evidence>
<evidence type="ECO:0000259" key="2">
    <source>
        <dbReference type="Pfam" id="PF06713"/>
    </source>
</evidence>
<dbReference type="RefSeq" id="WP_073517899.1">
    <property type="nucleotide sequence ID" value="NZ_MPOM01000006.1"/>
</dbReference>
<dbReference type="GO" id="GO:0030153">
    <property type="term" value="P:bacteriocin immunity"/>
    <property type="evidence" value="ECO:0007669"/>
    <property type="project" value="InterPro"/>
</dbReference>